<gene>
    <name evidence="1" type="ORF">M513_08336</name>
    <name evidence="2" type="ORF">M514_08336</name>
</gene>
<accession>A0A085N1Q5</accession>
<proteinExistence type="predicted"/>
<evidence type="ECO:0000313" key="1">
    <source>
        <dbReference type="EMBL" id="KFD50795.1"/>
    </source>
</evidence>
<evidence type="ECO:0000313" key="2">
    <source>
        <dbReference type="EMBL" id="KFD63401.1"/>
    </source>
</evidence>
<dbReference type="EMBL" id="KL363248">
    <property type="protein sequence ID" value="KFD50795.1"/>
    <property type="molecule type" value="Genomic_DNA"/>
</dbReference>
<dbReference type="EMBL" id="KL367574">
    <property type="protein sequence ID" value="KFD63401.1"/>
    <property type="molecule type" value="Genomic_DNA"/>
</dbReference>
<keyword evidence="3" id="KW-1185">Reference proteome</keyword>
<organism evidence="2">
    <name type="scientific">Trichuris suis</name>
    <name type="common">pig whipworm</name>
    <dbReference type="NCBI Taxonomy" id="68888"/>
    <lineage>
        <taxon>Eukaryota</taxon>
        <taxon>Metazoa</taxon>
        <taxon>Ecdysozoa</taxon>
        <taxon>Nematoda</taxon>
        <taxon>Enoplea</taxon>
        <taxon>Dorylaimia</taxon>
        <taxon>Trichinellida</taxon>
        <taxon>Trichuridae</taxon>
        <taxon>Trichuris</taxon>
    </lineage>
</organism>
<dbReference type="Proteomes" id="UP000030764">
    <property type="component" value="Unassembled WGS sequence"/>
</dbReference>
<protein>
    <submittedName>
        <fullName evidence="2">Uncharacterized protein</fullName>
    </submittedName>
</protein>
<reference evidence="2 3" key="1">
    <citation type="journal article" date="2014" name="Nat. Genet.">
        <title>Genome and transcriptome of the porcine whipworm Trichuris suis.</title>
        <authorList>
            <person name="Jex A.R."/>
            <person name="Nejsum P."/>
            <person name="Schwarz E.M."/>
            <person name="Hu L."/>
            <person name="Young N.D."/>
            <person name="Hall R.S."/>
            <person name="Korhonen P.K."/>
            <person name="Liao S."/>
            <person name="Thamsborg S."/>
            <person name="Xia J."/>
            <person name="Xu P."/>
            <person name="Wang S."/>
            <person name="Scheerlinck J.P."/>
            <person name="Hofmann A."/>
            <person name="Sternberg P.W."/>
            <person name="Wang J."/>
            <person name="Gasser R.B."/>
        </authorList>
    </citation>
    <scope>NUCLEOTIDE SEQUENCE [LARGE SCALE GENOMIC DNA]</scope>
    <source>
        <strain evidence="2">DCEP-RM93F</strain>
        <strain evidence="1">DCEP-RM93M</strain>
    </source>
</reference>
<dbReference type="Proteomes" id="UP000030758">
    <property type="component" value="Unassembled WGS sequence"/>
</dbReference>
<dbReference type="AlphaFoldDB" id="A0A085N1Q5"/>
<name>A0A085N1Q5_9BILA</name>
<sequence>MIAVVFILQAELGTRLHCLVMPSSACCSDPPTHHYECHGSRTCGSVILQNHGTKLEELPKELKSRSCKWLFQKRTNAAGDIERCNLSRHQRLDRISYILKASSFLTTNRTGQTSRKSLEVQYLTIKLLRSFVVNPFFTLIHYPCFVPCSVLDSLEFLWPMVTRDSSFPIIEWEFYSIEV</sequence>
<evidence type="ECO:0000313" key="3">
    <source>
        <dbReference type="Proteomes" id="UP000030764"/>
    </source>
</evidence>